<keyword evidence="3 6" id="KW-0560">Oxidoreductase</keyword>
<organism evidence="6 7">
    <name type="scientific">Neobacillus niacini</name>
    <dbReference type="NCBI Taxonomy" id="86668"/>
    <lineage>
        <taxon>Bacteria</taxon>
        <taxon>Bacillati</taxon>
        <taxon>Bacillota</taxon>
        <taxon>Bacilli</taxon>
        <taxon>Bacillales</taxon>
        <taxon>Bacillaceae</taxon>
        <taxon>Neobacillus</taxon>
    </lineage>
</organism>
<dbReference type="PANTHER" id="PTHR36117:SF3">
    <property type="entry name" value="4-HYDROXYPHENYLACETATE 3-MONOOXYGENASE-RELATED"/>
    <property type="match status" value="1"/>
</dbReference>
<evidence type="ECO:0000313" key="7">
    <source>
        <dbReference type="Proteomes" id="UP000548423"/>
    </source>
</evidence>
<dbReference type="AlphaFoldDB" id="A0A852TC12"/>
<dbReference type="Pfam" id="PF03241">
    <property type="entry name" value="HpaB"/>
    <property type="match status" value="1"/>
</dbReference>
<dbReference type="PANTHER" id="PTHR36117">
    <property type="entry name" value="4-HYDROXYPHENYLACETATE 3-MONOOXYGENASE-RELATED"/>
    <property type="match status" value="1"/>
</dbReference>
<evidence type="ECO:0000256" key="2">
    <source>
        <dbReference type="ARBA" id="ARBA00022827"/>
    </source>
</evidence>
<reference evidence="7" key="2">
    <citation type="submission" date="2020-08" db="EMBL/GenBank/DDBJ databases">
        <title>The Agave Microbiome: Exploring the role of microbial communities in plant adaptations to desert environments.</title>
        <authorList>
            <person name="Partida-Martinez L.P."/>
        </authorList>
    </citation>
    <scope>NUCLEOTIDE SEQUENCE [LARGE SCALE GENOMIC DNA]</scope>
    <source>
        <strain evidence="7">AT2.8</strain>
    </source>
</reference>
<keyword evidence="1" id="KW-0285">Flavoprotein</keyword>
<dbReference type="Gene3D" id="2.40.110.10">
    <property type="entry name" value="Butyryl-CoA Dehydrogenase, subunit A, domain 2"/>
    <property type="match status" value="1"/>
</dbReference>
<gene>
    <name evidence="6" type="ORF">F4694_003092</name>
</gene>
<dbReference type="InterPro" id="IPR009100">
    <property type="entry name" value="AcylCoA_DH/oxidase_NM_dom_sf"/>
</dbReference>
<dbReference type="GO" id="GO:0016627">
    <property type="term" value="F:oxidoreductase activity, acting on the CH-CH group of donors"/>
    <property type="evidence" value="ECO:0007669"/>
    <property type="project" value="InterPro"/>
</dbReference>
<dbReference type="InterPro" id="IPR036250">
    <property type="entry name" value="AcylCo_DH-like_C"/>
</dbReference>
<dbReference type="InterPro" id="IPR024719">
    <property type="entry name" value="HpaB/PvcC/4-BUDH_C"/>
</dbReference>
<evidence type="ECO:0000313" key="6">
    <source>
        <dbReference type="EMBL" id="NYE06312.1"/>
    </source>
</evidence>
<dbReference type="SUPFAM" id="SSF47203">
    <property type="entry name" value="Acyl-CoA dehydrogenase C-terminal domain-like"/>
    <property type="match status" value="1"/>
</dbReference>
<dbReference type="Proteomes" id="UP000548423">
    <property type="component" value="Unassembled WGS sequence"/>
</dbReference>
<proteinExistence type="predicted"/>
<evidence type="ECO:0000259" key="5">
    <source>
        <dbReference type="Pfam" id="PF11794"/>
    </source>
</evidence>
<dbReference type="Pfam" id="PF11794">
    <property type="entry name" value="HpaB_N"/>
    <property type="match status" value="1"/>
</dbReference>
<protein>
    <submittedName>
        <fullName evidence="6">4-hydroxyphenylacetate 3-monooxygenase</fullName>
        <ecNumber evidence="6">1.14.14.9</ecNumber>
    </submittedName>
</protein>
<dbReference type="Gene3D" id="1.10.3140.10">
    <property type="entry name" value="4-hydroxybutyryl-coa dehydratase, domain 1"/>
    <property type="match status" value="1"/>
</dbReference>
<dbReference type="InterPro" id="IPR024674">
    <property type="entry name" value="HpaB/PvcC/4-BUDH_N"/>
</dbReference>
<evidence type="ECO:0000256" key="3">
    <source>
        <dbReference type="ARBA" id="ARBA00023002"/>
    </source>
</evidence>
<dbReference type="SUPFAM" id="SSF56645">
    <property type="entry name" value="Acyl-CoA dehydrogenase NM domain-like"/>
    <property type="match status" value="1"/>
</dbReference>
<accession>A0A852TC12</accession>
<dbReference type="InterPro" id="IPR046373">
    <property type="entry name" value="Acyl-CoA_Oxase/DH_mid-dom_sf"/>
</dbReference>
<dbReference type="EMBL" id="JACCBX010000006">
    <property type="protein sequence ID" value="NYE06312.1"/>
    <property type="molecule type" value="Genomic_DNA"/>
</dbReference>
<evidence type="ECO:0000256" key="1">
    <source>
        <dbReference type="ARBA" id="ARBA00022630"/>
    </source>
</evidence>
<sequence>MEKISVVSKYLKTGEMYKESLRDDRTVYYKGELIQDVTTHPATSGGINIMANIFDAQHNPETQDKLTYIRSDIGERVTKAWMIPRTKEDLKSRRELTDYIAQETFGVFGRPFDLAPLVPVGMAAYLSKFRSKRPEYADNVLHYIDYAQKNNLMGPEVLVDPQNDRSKAAAAGARLFDVELGSQIKGGDSTPALLRVVRETEEGIYISGAKAVGSISSQGNEMILSNLMRPGLLPEESLWLSVPINSPGIHIVCRETVSCDAASTYDHPVKSRGEEMDSFLIFDNVFVEKWRIFNYGVPELNELYGGVVLGAHWHILSRLATKAEMYAGAAQLIVDALGTGKIPGVRSIVSEVIQYAQTLRAYVLASEELAKLTEDDVMWPDVNMLTAGRLYGITHYPRIIHHLQELCGQGLVMRFSEKDYDHPFIGGKLEELLVGRDLTSKQKNLLMNFIWDITTDSHAGRVGLFENVNALPAPLLRERLYHEYDRTPFMDQIRKSIGLPYEV</sequence>
<dbReference type="Gene3D" id="1.20.140.10">
    <property type="entry name" value="Butyryl-CoA Dehydrogenase, subunit A, domain 3"/>
    <property type="match status" value="1"/>
</dbReference>
<feature type="domain" description="HpaB/PvcC/4-BUDH N-terminal" evidence="5">
    <location>
        <begin position="13"/>
        <end position="293"/>
    </location>
</feature>
<evidence type="ECO:0000259" key="4">
    <source>
        <dbReference type="Pfam" id="PF03241"/>
    </source>
</evidence>
<dbReference type="GO" id="GO:0052881">
    <property type="term" value="F:4-hydroxyphenylacetate 3-monooxygenase activity"/>
    <property type="evidence" value="ECO:0007669"/>
    <property type="project" value="UniProtKB-EC"/>
</dbReference>
<dbReference type="EC" id="1.14.14.9" evidence="6"/>
<feature type="domain" description="HpaB/PvcC/4-BUDH C-terminal" evidence="4">
    <location>
        <begin position="313"/>
        <end position="496"/>
    </location>
</feature>
<keyword evidence="2" id="KW-0274">FAD</keyword>
<comment type="caution">
    <text evidence="6">The sequence shown here is derived from an EMBL/GenBank/DDBJ whole genome shotgun (WGS) entry which is preliminary data.</text>
</comment>
<reference evidence="7" key="1">
    <citation type="submission" date="2020-07" db="EMBL/GenBank/DDBJ databases">
        <authorList>
            <person name="Partida-Martinez L."/>
            <person name="Huntemann M."/>
            <person name="Clum A."/>
            <person name="Wang J."/>
            <person name="Palaniappan K."/>
            <person name="Ritter S."/>
            <person name="Chen I.-M."/>
            <person name="Stamatis D."/>
            <person name="Reddy T."/>
            <person name="O'Malley R."/>
            <person name="Daum C."/>
            <person name="Shapiro N."/>
            <person name="Ivanova N."/>
            <person name="Kyrpides N."/>
            <person name="Woyke T."/>
        </authorList>
    </citation>
    <scope>NUCLEOTIDE SEQUENCE [LARGE SCALE GENOMIC DNA]</scope>
    <source>
        <strain evidence="7">AT2.8</strain>
    </source>
</reference>
<dbReference type="InterPro" id="IPR004925">
    <property type="entry name" value="HpaB/PvcC/4-BUDH"/>
</dbReference>
<name>A0A852TC12_9BACI</name>